<protein>
    <submittedName>
        <fullName evidence="2">Uncharacterized protein</fullName>
    </submittedName>
</protein>
<evidence type="ECO:0000256" key="1">
    <source>
        <dbReference type="SAM" id="MobiDB-lite"/>
    </source>
</evidence>
<evidence type="ECO:0000313" key="3">
    <source>
        <dbReference type="Proteomes" id="UP000463700"/>
    </source>
</evidence>
<proteinExistence type="predicted"/>
<feature type="compositionally biased region" description="Basic and acidic residues" evidence="1">
    <location>
        <begin position="12"/>
        <end position="28"/>
    </location>
</feature>
<reference evidence="2 3" key="1">
    <citation type="journal article" date="2020" name="Int. J. Syst. Evol. Microbiol.">
        <title>Paraburkholderia madseniana sp. nov., a phenolic acid-degrading bacterium isolated from acidic forest soil.</title>
        <authorList>
            <person name="Wilhelm R.C."/>
            <person name="Murphy S.J.L."/>
            <person name="Feriancek N.M."/>
            <person name="Karasz D.C."/>
            <person name="DeRito C.M."/>
            <person name="Newman J.D."/>
            <person name="Buckley D.H."/>
        </authorList>
    </citation>
    <scope>NUCLEOTIDE SEQUENCE [LARGE SCALE GENOMIC DNA]</scope>
    <source>
        <strain evidence="2 3">RP11</strain>
    </source>
</reference>
<accession>A0A6N6WB40</accession>
<evidence type="ECO:0000313" key="2">
    <source>
        <dbReference type="EMBL" id="KAE8757108.1"/>
    </source>
</evidence>
<sequence>MDDDQVNLEEIADSKRRREAARLAESEKTAAPAANEPQQGQGNEAPPKQWVKHVTKWLGAKRTLMQTRRPLMLKKKPVAL</sequence>
<feature type="compositionally biased region" description="Acidic residues" evidence="1">
    <location>
        <begin position="1"/>
        <end position="11"/>
    </location>
</feature>
<dbReference type="RefSeq" id="WP_154563819.1">
    <property type="nucleotide sequence ID" value="NZ_JAMXWG010000026.1"/>
</dbReference>
<dbReference type="OrthoDB" id="9104186at2"/>
<feature type="region of interest" description="Disordered" evidence="1">
    <location>
        <begin position="1"/>
        <end position="49"/>
    </location>
</feature>
<name>A0A6N6WB40_9BURK</name>
<dbReference type="Proteomes" id="UP000463700">
    <property type="component" value="Unassembled WGS sequence"/>
</dbReference>
<comment type="caution">
    <text evidence="2">The sequence shown here is derived from an EMBL/GenBank/DDBJ whole genome shotgun (WGS) entry which is preliminary data.</text>
</comment>
<dbReference type="EMBL" id="VOSW01000052">
    <property type="protein sequence ID" value="KAE8757108.1"/>
    <property type="molecule type" value="Genomic_DNA"/>
</dbReference>
<gene>
    <name evidence="2" type="ORF">FSO04_25840</name>
</gene>
<dbReference type="AlphaFoldDB" id="A0A6N6WB40"/>
<organism evidence="2 3">
    <name type="scientific">Paraburkholderia madseniana</name>
    <dbReference type="NCBI Taxonomy" id="2599607"/>
    <lineage>
        <taxon>Bacteria</taxon>
        <taxon>Pseudomonadati</taxon>
        <taxon>Pseudomonadota</taxon>
        <taxon>Betaproteobacteria</taxon>
        <taxon>Burkholderiales</taxon>
        <taxon>Burkholderiaceae</taxon>
        <taxon>Paraburkholderia</taxon>
    </lineage>
</organism>